<dbReference type="GO" id="GO:0005783">
    <property type="term" value="C:endoplasmic reticulum"/>
    <property type="evidence" value="ECO:0007669"/>
    <property type="project" value="TreeGrafter"/>
</dbReference>
<keyword evidence="3 5" id="KW-1133">Transmembrane helix</keyword>
<evidence type="ECO:0000259" key="6">
    <source>
        <dbReference type="Pfam" id="PF07970"/>
    </source>
</evidence>
<evidence type="ECO:0000313" key="9">
    <source>
        <dbReference type="Proteomes" id="UP000038009"/>
    </source>
</evidence>
<name>A0A0N0P2S9_LEPSE</name>
<organism evidence="8 9">
    <name type="scientific">Leptomonas seymouri</name>
    <dbReference type="NCBI Taxonomy" id="5684"/>
    <lineage>
        <taxon>Eukaryota</taxon>
        <taxon>Discoba</taxon>
        <taxon>Euglenozoa</taxon>
        <taxon>Kinetoplastea</taxon>
        <taxon>Metakinetoplastina</taxon>
        <taxon>Trypanosomatida</taxon>
        <taxon>Trypanosomatidae</taxon>
        <taxon>Leishmaniinae</taxon>
        <taxon>Leptomonas</taxon>
    </lineage>
</organism>
<evidence type="ECO:0000256" key="4">
    <source>
        <dbReference type="ARBA" id="ARBA00023136"/>
    </source>
</evidence>
<evidence type="ECO:0000313" key="8">
    <source>
        <dbReference type="EMBL" id="KPI83316.1"/>
    </source>
</evidence>
<dbReference type="AlphaFoldDB" id="A0A0N0P2S9"/>
<dbReference type="EMBL" id="LJSK01000397">
    <property type="protein sequence ID" value="KPI83316.1"/>
    <property type="molecule type" value="Genomic_DNA"/>
</dbReference>
<comment type="subcellular location">
    <subcellularLocation>
        <location evidence="1">Membrane</location>
    </subcellularLocation>
</comment>
<keyword evidence="9" id="KW-1185">Reference proteome</keyword>
<dbReference type="Proteomes" id="UP000038009">
    <property type="component" value="Unassembled WGS sequence"/>
</dbReference>
<feature type="transmembrane region" description="Helical" evidence="5">
    <location>
        <begin position="361"/>
        <end position="382"/>
    </location>
</feature>
<dbReference type="Pfam" id="PF13850">
    <property type="entry name" value="ERGIC_N"/>
    <property type="match status" value="1"/>
</dbReference>
<dbReference type="OrthoDB" id="270930at2759"/>
<evidence type="ECO:0000256" key="2">
    <source>
        <dbReference type="ARBA" id="ARBA00022692"/>
    </source>
</evidence>
<evidence type="ECO:0000256" key="1">
    <source>
        <dbReference type="ARBA" id="ARBA00004370"/>
    </source>
</evidence>
<dbReference type="OMA" id="ISGERHY"/>
<dbReference type="InterPro" id="IPR012936">
    <property type="entry name" value="Erv_C"/>
</dbReference>
<gene>
    <name evidence="8" type="ORF">ABL78_7656</name>
</gene>
<protein>
    <submittedName>
        <fullName evidence="8">Uncharacterized protein</fullName>
    </submittedName>
</protein>
<dbReference type="PANTHER" id="PTHR10984">
    <property type="entry name" value="ENDOPLASMIC RETICULUM-GOLGI INTERMEDIATE COMPARTMENT PROTEIN"/>
    <property type="match status" value="1"/>
</dbReference>
<evidence type="ECO:0000256" key="5">
    <source>
        <dbReference type="SAM" id="Phobius"/>
    </source>
</evidence>
<proteinExistence type="predicted"/>
<evidence type="ECO:0000256" key="3">
    <source>
        <dbReference type="ARBA" id="ARBA00022989"/>
    </source>
</evidence>
<dbReference type="GO" id="GO:0030134">
    <property type="term" value="C:COPII-coated ER to Golgi transport vesicle"/>
    <property type="evidence" value="ECO:0007669"/>
    <property type="project" value="TreeGrafter"/>
</dbReference>
<sequence>MRQRRTVHVEKKDSEPLSRPIARRIAEVDIFPKPHEDYQRVQTKYGAVVSLITVVIIALLVLWEGIAYLRGRDAYDTDVAIDINSSDDMQVNLDIIFPHVPCNRLSIDVIDATGTLHFNYSGSVHKLPCGVDSQSIYKGSQIDLDMAGQNHKDEKGMNCKKCPLTLFREFPDRMRNSLQSACCDTCESVMKMFSDAGKPLPSIEYVPQCLEQLAVQGRGCNVVGSLDLKKVPVTVVFGPRRTGRNYAFRDFLRFDSSHQINKLHIGDESVKRFSKHGISEPLTGHRSAATTYLETRYFVKVVPTTYRTKKSQVQKAPTYEYSAQWSQRPIIPGVEGRVPAMVLSFEPSAMQINNIFQRPPFTHFIVQLCGIVGGTFVILGFVDRSVEWCVAFLHRS</sequence>
<feature type="transmembrane region" description="Helical" evidence="5">
    <location>
        <begin position="45"/>
        <end position="63"/>
    </location>
</feature>
<dbReference type="InterPro" id="IPR045888">
    <property type="entry name" value="Erv"/>
</dbReference>
<dbReference type="VEuPathDB" id="TriTrypDB:Lsey_0397_0050"/>
<dbReference type="GO" id="GO:0016020">
    <property type="term" value="C:membrane"/>
    <property type="evidence" value="ECO:0007669"/>
    <property type="project" value="UniProtKB-SubCell"/>
</dbReference>
<evidence type="ECO:0000259" key="7">
    <source>
        <dbReference type="Pfam" id="PF13850"/>
    </source>
</evidence>
<dbReference type="PANTHER" id="PTHR10984:SF27">
    <property type="match status" value="1"/>
</dbReference>
<keyword evidence="2 5" id="KW-0812">Transmembrane</keyword>
<feature type="domain" description="Endoplasmic reticulum vesicle transporter N-terminal" evidence="7">
    <location>
        <begin position="26"/>
        <end position="116"/>
    </location>
</feature>
<comment type="caution">
    <text evidence="8">The sequence shown here is derived from an EMBL/GenBank/DDBJ whole genome shotgun (WGS) entry which is preliminary data.</text>
</comment>
<keyword evidence="4 5" id="KW-0472">Membrane</keyword>
<feature type="domain" description="Endoplasmic reticulum vesicle transporter C-terminal" evidence="6">
    <location>
        <begin position="179"/>
        <end position="383"/>
    </location>
</feature>
<dbReference type="InterPro" id="IPR039542">
    <property type="entry name" value="Erv_N"/>
</dbReference>
<accession>A0A0N0P2S9</accession>
<dbReference type="Pfam" id="PF07970">
    <property type="entry name" value="COPIIcoated_ERV"/>
    <property type="match status" value="1"/>
</dbReference>
<reference evidence="8 9" key="1">
    <citation type="journal article" date="2015" name="PLoS Pathog.">
        <title>Leptomonas seymouri: Adaptations to the Dixenous Life Cycle Analyzed by Genome Sequencing, Transcriptome Profiling and Co-infection with Leishmania donovani.</title>
        <authorList>
            <person name="Kraeva N."/>
            <person name="Butenko A."/>
            <person name="Hlavacova J."/>
            <person name="Kostygov A."/>
            <person name="Myskova J."/>
            <person name="Grybchuk D."/>
            <person name="Lestinova T."/>
            <person name="Votypka J."/>
            <person name="Volf P."/>
            <person name="Opperdoes F."/>
            <person name="Flegontov P."/>
            <person name="Lukes J."/>
            <person name="Yurchenko V."/>
        </authorList>
    </citation>
    <scope>NUCLEOTIDE SEQUENCE [LARGE SCALE GENOMIC DNA]</scope>
    <source>
        <strain evidence="8 9">ATCC 30220</strain>
    </source>
</reference>